<gene>
    <name evidence="2" type="ORF">GCWU000325_00207</name>
</gene>
<evidence type="ECO:0000256" key="1">
    <source>
        <dbReference type="SAM" id="Phobius"/>
    </source>
</evidence>
<dbReference type="STRING" id="626522.GCWU000325_00207"/>
<protein>
    <submittedName>
        <fullName evidence="2">Uncharacterized protein</fullName>
    </submittedName>
</protein>
<keyword evidence="1" id="KW-0472">Membrane</keyword>
<accession>C9LDD7</accession>
<keyword evidence="3" id="KW-1185">Reference proteome</keyword>
<evidence type="ECO:0000313" key="2">
    <source>
        <dbReference type="EMBL" id="EEX72890.1"/>
    </source>
</evidence>
<comment type="caution">
    <text evidence="2">The sequence shown here is derived from an EMBL/GenBank/DDBJ whole genome shotgun (WGS) entry which is preliminary data.</text>
</comment>
<proteinExistence type="predicted"/>
<feature type="transmembrane region" description="Helical" evidence="1">
    <location>
        <begin position="12"/>
        <end position="33"/>
    </location>
</feature>
<dbReference type="EMBL" id="ACIJ02000003">
    <property type="protein sequence ID" value="EEX72890.1"/>
    <property type="molecule type" value="Genomic_DNA"/>
</dbReference>
<evidence type="ECO:0000313" key="3">
    <source>
        <dbReference type="Proteomes" id="UP000003460"/>
    </source>
</evidence>
<organism evidence="2 3">
    <name type="scientific">Alloprevotella tannerae ATCC 51259</name>
    <dbReference type="NCBI Taxonomy" id="626522"/>
    <lineage>
        <taxon>Bacteria</taxon>
        <taxon>Pseudomonadati</taxon>
        <taxon>Bacteroidota</taxon>
        <taxon>Bacteroidia</taxon>
        <taxon>Bacteroidales</taxon>
        <taxon>Prevotellaceae</taxon>
        <taxon>Alloprevotella</taxon>
    </lineage>
</organism>
<sequence length="53" mass="6045">MAATDLRVLQLQVGILFSFDKISVGFVRLFSYISRISARKKSNFRKMAANYSV</sequence>
<keyword evidence="1" id="KW-0812">Transmembrane</keyword>
<name>C9LDD7_9BACT</name>
<dbReference type="AlphaFoldDB" id="C9LDD7"/>
<dbReference type="HOGENOM" id="CLU_3064868_0_0_10"/>
<dbReference type="Proteomes" id="UP000003460">
    <property type="component" value="Unassembled WGS sequence"/>
</dbReference>
<reference evidence="2" key="1">
    <citation type="submission" date="2009-09" db="EMBL/GenBank/DDBJ databases">
        <authorList>
            <person name="Weinstock G."/>
            <person name="Sodergren E."/>
            <person name="Clifton S."/>
            <person name="Fulton L."/>
            <person name="Fulton B."/>
            <person name="Courtney L."/>
            <person name="Fronick C."/>
            <person name="Harrison M."/>
            <person name="Strong C."/>
            <person name="Farmer C."/>
            <person name="Delahaunty K."/>
            <person name="Markovic C."/>
            <person name="Hall O."/>
            <person name="Minx P."/>
            <person name="Tomlinson C."/>
            <person name="Mitreva M."/>
            <person name="Nelson J."/>
            <person name="Hou S."/>
            <person name="Wollam A."/>
            <person name="Pepin K.H."/>
            <person name="Johnson M."/>
            <person name="Bhonagiri V."/>
            <person name="Nash W.E."/>
            <person name="Warren W."/>
            <person name="Chinwalla A."/>
            <person name="Mardis E.R."/>
            <person name="Wilson R.K."/>
        </authorList>
    </citation>
    <scope>NUCLEOTIDE SEQUENCE [LARGE SCALE GENOMIC DNA]</scope>
    <source>
        <strain evidence="2">ATCC 51259</strain>
    </source>
</reference>
<keyword evidence="1" id="KW-1133">Transmembrane helix</keyword>